<comment type="caution">
    <text evidence="3">The sequence shown here is derived from an EMBL/GenBank/DDBJ whole genome shotgun (WGS) entry which is preliminary data.</text>
</comment>
<proteinExistence type="predicted"/>
<gene>
    <name evidence="3" type="ORF">L0M99_08250</name>
</gene>
<feature type="compositionally biased region" description="Basic and acidic residues" evidence="1">
    <location>
        <begin position="147"/>
        <end position="166"/>
    </location>
</feature>
<dbReference type="EMBL" id="JAKNHJ010000016">
    <property type="protein sequence ID" value="MCG4618477.1"/>
    <property type="molecule type" value="Genomic_DNA"/>
</dbReference>
<evidence type="ECO:0000256" key="1">
    <source>
        <dbReference type="SAM" id="MobiDB-lite"/>
    </source>
</evidence>
<keyword evidence="2" id="KW-1133">Transmembrane helix</keyword>
<dbReference type="Proteomes" id="UP001200537">
    <property type="component" value="Unassembled WGS sequence"/>
</dbReference>
<organism evidence="3 4">
    <name type="scientific">Varibaculum cambriense</name>
    <dbReference type="NCBI Taxonomy" id="184870"/>
    <lineage>
        <taxon>Bacteria</taxon>
        <taxon>Bacillati</taxon>
        <taxon>Actinomycetota</taxon>
        <taxon>Actinomycetes</taxon>
        <taxon>Actinomycetales</taxon>
        <taxon>Actinomycetaceae</taxon>
        <taxon>Varibaculum</taxon>
    </lineage>
</organism>
<protein>
    <submittedName>
        <fullName evidence="3">Uncharacterized protein</fullName>
    </submittedName>
</protein>
<evidence type="ECO:0000313" key="3">
    <source>
        <dbReference type="EMBL" id="MCG4618477.1"/>
    </source>
</evidence>
<evidence type="ECO:0000256" key="2">
    <source>
        <dbReference type="SAM" id="Phobius"/>
    </source>
</evidence>
<reference evidence="3" key="1">
    <citation type="submission" date="2022-01" db="EMBL/GenBank/DDBJ databases">
        <title>Collection of gut derived symbiotic bacterial strains cultured from healthy donors.</title>
        <authorList>
            <person name="Lin H."/>
            <person name="Kohout C."/>
            <person name="Waligurski E."/>
            <person name="Pamer E.G."/>
        </authorList>
    </citation>
    <scope>NUCLEOTIDE SEQUENCE</scope>
    <source>
        <strain evidence="3">DFI.7.46</strain>
    </source>
</reference>
<dbReference type="RefSeq" id="WP_024059828.1">
    <property type="nucleotide sequence ID" value="NZ_JAKNHJ010000016.1"/>
</dbReference>
<feature type="transmembrane region" description="Helical" evidence="2">
    <location>
        <begin position="51"/>
        <end position="69"/>
    </location>
</feature>
<name>A0AAJ1BCQ9_9ACTO</name>
<evidence type="ECO:0000313" key="4">
    <source>
        <dbReference type="Proteomes" id="UP001200537"/>
    </source>
</evidence>
<sequence>MNHIVALVMGVLLLAGSAWIRHGSARARFWIPKKKKDVSRSGILIMDERWVLVFLPALGLFFLAIGATLPANATPKPVNYLLLTICLISALIGLVGIIWGLTNLYYPQGLRPAWLRAYYRQLGFAPSRGTRLAPAWYREQLQDDNFENPRENQKDQDRIITSEEKPKKSHPSQQNRKKRRPH</sequence>
<dbReference type="AlphaFoldDB" id="A0AAJ1BCQ9"/>
<keyword evidence="2" id="KW-0472">Membrane</keyword>
<feature type="region of interest" description="Disordered" evidence="1">
    <location>
        <begin position="143"/>
        <end position="182"/>
    </location>
</feature>
<feature type="transmembrane region" description="Helical" evidence="2">
    <location>
        <begin position="81"/>
        <end position="101"/>
    </location>
</feature>
<feature type="compositionally biased region" description="Basic residues" evidence="1">
    <location>
        <begin position="167"/>
        <end position="182"/>
    </location>
</feature>
<accession>A0AAJ1BCQ9</accession>
<keyword evidence="2" id="KW-0812">Transmembrane</keyword>